<keyword evidence="5 7" id="KW-1133">Transmembrane helix</keyword>
<dbReference type="Pfam" id="PF07681">
    <property type="entry name" value="DoxX"/>
    <property type="match status" value="1"/>
</dbReference>
<dbReference type="PANTHER" id="PTHR33452">
    <property type="entry name" value="OXIDOREDUCTASE CATD-RELATED"/>
    <property type="match status" value="1"/>
</dbReference>
<proteinExistence type="inferred from homology"/>
<dbReference type="EMBL" id="HG322949">
    <property type="protein sequence ID" value="CDG84742.1"/>
    <property type="molecule type" value="Genomic_DNA"/>
</dbReference>
<keyword evidence="4 7" id="KW-0812">Transmembrane</keyword>
<evidence type="ECO:0000256" key="7">
    <source>
        <dbReference type="SAM" id="Phobius"/>
    </source>
</evidence>
<dbReference type="RefSeq" id="WP_038495420.1">
    <property type="nucleotide sequence ID" value="NZ_BCTH01000016.1"/>
</dbReference>
<evidence type="ECO:0000256" key="3">
    <source>
        <dbReference type="ARBA" id="ARBA00022475"/>
    </source>
</evidence>
<reference evidence="8 9" key="1">
    <citation type="journal article" date="2015" name="Genome Announc.">
        <title>Genome Sequence of Mushroom Soft-Rot Pathogen Janthinobacterium agaricidamnosum.</title>
        <authorList>
            <person name="Graupner K."/>
            <person name="Lackner G."/>
            <person name="Hertweck C."/>
        </authorList>
    </citation>
    <scope>NUCLEOTIDE SEQUENCE [LARGE SCALE GENOMIC DNA]</scope>
    <source>
        <strain evidence="9">NBRC 102515 / DSM 9628</strain>
    </source>
</reference>
<dbReference type="eggNOG" id="COG2259">
    <property type="taxonomic scope" value="Bacteria"/>
</dbReference>
<evidence type="ECO:0000256" key="2">
    <source>
        <dbReference type="ARBA" id="ARBA00006679"/>
    </source>
</evidence>
<evidence type="ECO:0000256" key="5">
    <source>
        <dbReference type="ARBA" id="ARBA00022989"/>
    </source>
</evidence>
<feature type="transmembrane region" description="Helical" evidence="7">
    <location>
        <begin position="125"/>
        <end position="144"/>
    </location>
</feature>
<dbReference type="STRING" id="1349767.GJA_4132"/>
<feature type="transmembrane region" description="Helical" evidence="7">
    <location>
        <begin position="21"/>
        <end position="39"/>
    </location>
</feature>
<evidence type="ECO:0000256" key="4">
    <source>
        <dbReference type="ARBA" id="ARBA00022692"/>
    </source>
</evidence>
<keyword evidence="3" id="KW-1003">Cell membrane</keyword>
<evidence type="ECO:0000256" key="1">
    <source>
        <dbReference type="ARBA" id="ARBA00004651"/>
    </source>
</evidence>
<accession>W0VBR9</accession>
<evidence type="ECO:0000313" key="8">
    <source>
        <dbReference type="EMBL" id="CDG84742.1"/>
    </source>
</evidence>
<dbReference type="Proteomes" id="UP000027604">
    <property type="component" value="Chromosome I"/>
</dbReference>
<protein>
    <submittedName>
        <fullName evidence="8">DoxX family protein</fullName>
    </submittedName>
</protein>
<dbReference type="HOGENOM" id="CLU_058421_4_1_4"/>
<feature type="transmembrane region" description="Helical" evidence="7">
    <location>
        <begin position="69"/>
        <end position="87"/>
    </location>
</feature>
<dbReference type="AlphaFoldDB" id="W0VBR9"/>
<comment type="similarity">
    <text evidence="2">Belongs to the DoxX family.</text>
</comment>
<dbReference type="OrthoDB" id="121744at2"/>
<dbReference type="InterPro" id="IPR032808">
    <property type="entry name" value="DoxX"/>
</dbReference>
<dbReference type="GO" id="GO:0005886">
    <property type="term" value="C:plasma membrane"/>
    <property type="evidence" value="ECO:0007669"/>
    <property type="project" value="UniProtKB-SubCell"/>
</dbReference>
<keyword evidence="6 7" id="KW-0472">Membrane</keyword>
<dbReference type="InterPro" id="IPR051907">
    <property type="entry name" value="DoxX-like_oxidoreductase"/>
</dbReference>
<organism evidence="8 9">
    <name type="scientific">Janthinobacterium agaricidamnosum NBRC 102515 = DSM 9628</name>
    <dbReference type="NCBI Taxonomy" id="1349767"/>
    <lineage>
        <taxon>Bacteria</taxon>
        <taxon>Pseudomonadati</taxon>
        <taxon>Pseudomonadota</taxon>
        <taxon>Betaproteobacteria</taxon>
        <taxon>Burkholderiales</taxon>
        <taxon>Oxalobacteraceae</taxon>
        <taxon>Janthinobacterium</taxon>
    </lineage>
</organism>
<dbReference type="PATRIC" id="fig|1349767.4.peg.708"/>
<gene>
    <name evidence="8" type="ORF">GJA_4132</name>
</gene>
<dbReference type="PANTHER" id="PTHR33452:SF1">
    <property type="entry name" value="INNER MEMBRANE PROTEIN YPHA-RELATED"/>
    <property type="match status" value="1"/>
</dbReference>
<feature type="transmembrane region" description="Helical" evidence="7">
    <location>
        <begin position="94"/>
        <end position="113"/>
    </location>
</feature>
<comment type="subcellular location">
    <subcellularLocation>
        <location evidence="1">Cell membrane</location>
        <topology evidence="1">Multi-pass membrane protein</topology>
    </subcellularLocation>
</comment>
<name>W0VBR9_9BURK</name>
<keyword evidence="9" id="KW-1185">Reference proteome</keyword>
<dbReference type="KEGG" id="jag:GJA_4132"/>
<evidence type="ECO:0000313" key="9">
    <source>
        <dbReference type="Proteomes" id="UP000027604"/>
    </source>
</evidence>
<sequence length="154" mass="16982">MKTILDLYRGTTRFDAVIGDWAGSLMSLFIRWYVGWQFFKAGMIKVSDWGATLALFRDEYQVPLLPPDLAAVLGATGELCLPILLFAGLLSRPAALALFFVNAMAVISYPQLFSFECPAAINDHFYWGALLLALFAFGPGRLSLDALLGKKALR</sequence>
<evidence type="ECO:0000256" key="6">
    <source>
        <dbReference type="ARBA" id="ARBA00023136"/>
    </source>
</evidence>